<organism evidence="3">
    <name type="scientific">Cyprinus carpio</name>
    <name type="common">Common carp</name>
    <dbReference type="NCBI Taxonomy" id="7962"/>
    <lineage>
        <taxon>Eukaryota</taxon>
        <taxon>Metazoa</taxon>
        <taxon>Chordata</taxon>
        <taxon>Craniata</taxon>
        <taxon>Vertebrata</taxon>
        <taxon>Euteleostomi</taxon>
        <taxon>Actinopterygii</taxon>
        <taxon>Neopterygii</taxon>
        <taxon>Teleostei</taxon>
        <taxon>Ostariophysi</taxon>
        <taxon>Cypriniformes</taxon>
        <taxon>Cyprinidae</taxon>
        <taxon>Cyprininae</taxon>
        <taxon>Cyprinus</taxon>
    </lineage>
</organism>
<evidence type="ECO:0000256" key="2">
    <source>
        <dbReference type="SAM" id="Phobius"/>
    </source>
</evidence>
<dbReference type="GO" id="GO:0005886">
    <property type="term" value="C:plasma membrane"/>
    <property type="evidence" value="ECO:0007669"/>
    <property type="project" value="InterPro"/>
</dbReference>
<dbReference type="PANTHER" id="PTHR15028">
    <property type="entry name" value="CD72-RELATED"/>
    <property type="match status" value="1"/>
</dbReference>
<proteinExistence type="predicted"/>
<sequence>MSYYGNMNILGTHGMGEDEEEMTIYANADAHDARTEKENSDTKRHQTPRHTGSFRAAAVCLVLLCVLLMTAVIVLCVHIHTKNTNQTLTRSTNLTEERDQLLTTINALKDQLAINNQNFTAEKNELLSKNENLMKQIEQLNKENNDLRKRLGEMDQSCLYYFSSERKSWTESRKYCRETGADLIIINNREEQVSEVISESVSRTELQDMDREMVEMMLDICDSMRDHDFKTKTNTHQLLQNDCQKVAKFPESSSWDIFSVALLSAAEESETLNESCLYMAVNKDFRATRHPREQPVQLASAARYTQPLPTISD</sequence>
<evidence type="ECO:0000256" key="1">
    <source>
        <dbReference type="SAM" id="Coils"/>
    </source>
</evidence>
<dbReference type="RefSeq" id="XP_042620493.1">
    <property type="nucleotide sequence ID" value="XM_042764559.1"/>
</dbReference>
<dbReference type="OrthoDB" id="6337382at2759"/>
<dbReference type="Proteomes" id="UP001155660">
    <property type="component" value="Chromosome A10"/>
</dbReference>
<feature type="transmembrane region" description="Helical" evidence="2">
    <location>
        <begin position="54"/>
        <end position="80"/>
    </location>
</feature>
<gene>
    <name evidence="3" type="primary">LOC109073630</name>
</gene>
<keyword evidence="2" id="KW-1133">Transmembrane helix</keyword>
<feature type="coiled-coil region" evidence="1">
    <location>
        <begin position="91"/>
        <end position="157"/>
    </location>
</feature>
<dbReference type="AlphaFoldDB" id="A0A9Q9YHV1"/>
<reference evidence="3" key="1">
    <citation type="submission" date="2025-08" db="UniProtKB">
        <authorList>
            <consortium name="RefSeq"/>
        </authorList>
    </citation>
    <scope>IDENTIFICATION</scope>
    <source>
        <tissue evidence="3">Muscle</tissue>
    </source>
</reference>
<dbReference type="PANTHER" id="PTHR15028:SF6">
    <property type="entry name" value="B-CELL DIFFERENTIATION ANTIGEN CD72"/>
    <property type="match status" value="1"/>
</dbReference>
<dbReference type="GO" id="GO:0004888">
    <property type="term" value="F:transmembrane signaling receptor activity"/>
    <property type="evidence" value="ECO:0007669"/>
    <property type="project" value="InterPro"/>
</dbReference>
<keyword evidence="1" id="KW-0175">Coiled coil</keyword>
<dbReference type="KEGG" id="ccar:109073630"/>
<evidence type="ECO:0000313" key="3">
    <source>
        <dbReference type="RefSeq" id="XP_042620493.1"/>
    </source>
</evidence>
<keyword evidence="2" id="KW-0812">Transmembrane</keyword>
<dbReference type="GeneID" id="109073630"/>
<keyword evidence="2" id="KW-0472">Membrane</keyword>
<accession>A0A9Q9YHV1</accession>
<name>A0A9Q9YHV1_CYPCA</name>
<protein>
    <submittedName>
        <fullName evidence="3">C-type lectin domain family 12 member B-like</fullName>
    </submittedName>
</protein>
<dbReference type="InterPro" id="IPR039689">
    <property type="entry name" value="CD72"/>
</dbReference>